<organism evidence="1 2">
    <name type="scientific">Zootermopsis nevadensis</name>
    <name type="common">Dampwood termite</name>
    <dbReference type="NCBI Taxonomy" id="136037"/>
    <lineage>
        <taxon>Eukaryota</taxon>
        <taxon>Metazoa</taxon>
        <taxon>Ecdysozoa</taxon>
        <taxon>Arthropoda</taxon>
        <taxon>Hexapoda</taxon>
        <taxon>Insecta</taxon>
        <taxon>Pterygota</taxon>
        <taxon>Neoptera</taxon>
        <taxon>Polyneoptera</taxon>
        <taxon>Dictyoptera</taxon>
        <taxon>Blattodea</taxon>
        <taxon>Blattoidea</taxon>
        <taxon>Termitoidae</taxon>
        <taxon>Termopsidae</taxon>
        <taxon>Zootermopsis</taxon>
    </lineage>
</organism>
<dbReference type="AlphaFoldDB" id="A0A067QV89"/>
<dbReference type="InParanoid" id="A0A067QV89"/>
<proteinExistence type="predicted"/>
<reference evidence="1 2" key="1">
    <citation type="journal article" date="2014" name="Nat. Commun.">
        <title>Molecular traces of alternative social organization in a termite genome.</title>
        <authorList>
            <person name="Terrapon N."/>
            <person name="Li C."/>
            <person name="Robertson H.M."/>
            <person name="Ji L."/>
            <person name="Meng X."/>
            <person name="Booth W."/>
            <person name="Chen Z."/>
            <person name="Childers C.P."/>
            <person name="Glastad K.M."/>
            <person name="Gokhale K."/>
            <person name="Gowin J."/>
            <person name="Gronenberg W."/>
            <person name="Hermansen R.A."/>
            <person name="Hu H."/>
            <person name="Hunt B.G."/>
            <person name="Huylmans A.K."/>
            <person name="Khalil S.M."/>
            <person name="Mitchell R.D."/>
            <person name="Munoz-Torres M.C."/>
            <person name="Mustard J.A."/>
            <person name="Pan H."/>
            <person name="Reese J.T."/>
            <person name="Scharf M.E."/>
            <person name="Sun F."/>
            <person name="Vogel H."/>
            <person name="Xiao J."/>
            <person name="Yang W."/>
            <person name="Yang Z."/>
            <person name="Yang Z."/>
            <person name="Zhou J."/>
            <person name="Zhu J."/>
            <person name="Brent C.S."/>
            <person name="Elsik C.G."/>
            <person name="Goodisman M.A."/>
            <person name="Liberles D.A."/>
            <person name="Roe R.M."/>
            <person name="Vargo E.L."/>
            <person name="Vilcinskas A."/>
            <person name="Wang J."/>
            <person name="Bornberg-Bauer E."/>
            <person name="Korb J."/>
            <person name="Zhang G."/>
            <person name="Liebig J."/>
        </authorList>
    </citation>
    <scope>NUCLEOTIDE SEQUENCE [LARGE SCALE GENOMIC DNA]</scope>
    <source>
        <tissue evidence="1">Whole organism</tissue>
    </source>
</reference>
<keyword evidence="2" id="KW-1185">Reference proteome</keyword>
<protein>
    <submittedName>
        <fullName evidence="1">Uncharacterized protein</fullName>
    </submittedName>
</protein>
<sequence length="101" mass="11441">MNVASQEQTDTLLKDTCDHKPITGLCKCEYLPRTGSSVVDEPSSYWQFVPLDISTHHRNGSKDSTHGSEDMPPHVRKNYFLKQHHESREVMVEGGDNVTPM</sequence>
<gene>
    <name evidence="1" type="ORF">L798_00616</name>
</gene>
<evidence type="ECO:0000313" key="2">
    <source>
        <dbReference type="Proteomes" id="UP000027135"/>
    </source>
</evidence>
<accession>A0A067QV89</accession>
<name>A0A067QV89_ZOONE</name>
<dbReference type="Proteomes" id="UP000027135">
    <property type="component" value="Unassembled WGS sequence"/>
</dbReference>
<evidence type="ECO:0000313" key="1">
    <source>
        <dbReference type="EMBL" id="KDR09730.1"/>
    </source>
</evidence>
<dbReference type="EMBL" id="KK853219">
    <property type="protein sequence ID" value="KDR09730.1"/>
    <property type="molecule type" value="Genomic_DNA"/>
</dbReference>